<evidence type="ECO:0000256" key="3">
    <source>
        <dbReference type="ARBA" id="ARBA00023319"/>
    </source>
</evidence>
<dbReference type="AlphaFoldDB" id="A0A1A6HVJ8"/>
<dbReference type="OrthoDB" id="6353782at2759"/>
<name>A0A1A6HVJ8_NEOLE</name>
<keyword evidence="3" id="KW-0393">Immunoglobulin domain</keyword>
<dbReference type="SUPFAM" id="SSF48726">
    <property type="entry name" value="Immunoglobulin"/>
    <property type="match status" value="1"/>
</dbReference>
<evidence type="ECO:0000313" key="4">
    <source>
        <dbReference type="EMBL" id="OBS81762.1"/>
    </source>
</evidence>
<dbReference type="GO" id="GO:0005886">
    <property type="term" value="C:plasma membrane"/>
    <property type="evidence" value="ECO:0007669"/>
    <property type="project" value="TreeGrafter"/>
</dbReference>
<dbReference type="InterPro" id="IPR050831">
    <property type="entry name" value="CEA_cell_adhesion"/>
</dbReference>
<dbReference type="EMBL" id="LZPO01009560">
    <property type="protein sequence ID" value="OBS81762.1"/>
    <property type="molecule type" value="Genomic_DNA"/>
</dbReference>
<reference evidence="4 5" key="1">
    <citation type="submission" date="2016-06" db="EMBL/GenBank/DDBJ databases">
        <title>The Draft Genome Sequence and Annotation of the Desert Woodrat Neotoma lepida.</title>
        <authorList>
            <person name="Campbell M."/>
            <person name="Oakeson K.F."/>
            <person name="Yandell M."/>
            <person name="Halpert J.R."/>
            <person name="Dearing D."/>
        </authorList>
    </citation>
    <scope>NUCLEOTIDE SEQUENCE [LARGE SCALE GENOMIC DNA]</scope>
    <source>
        <strain evidence="4">417</strain>
        <tissue evidence="4">Liver</tissue>
    </source>
</reference>
<evidence type="ECO:0000256" key="2">
    <source>
        <dbReference type="ARBA" id="ARBA00023180"/>
    </source>
</evidence>
<dbReference type="GO" id="GO:0007165">
    <property type="term" value="P:signal transduction"/>
    <property type="evidence" value="ECO:0007669"/>
    <property type="project" value="TreeGrafter"/>
</dbReference>
<proteinExistence type="predicted"/>
<keyword evidence="1" id="KW-0732">Signal</keyword>
<dbReference type="STRING" id="56216.A0A1A6HVJ8"/>
<keyword evidence="2" id="KW-0325">Glycoprotein</keyword>
<organism evidence="4 5">
    <name type="scientific">Neotoma lepida</name>
    <name type="common">Desert woodrat</name>
    <dbReference type="NCBI Taxonomy" id="56216"/>
    <lineage>
        <taxon>Eukaryota</taxon>
        <taxon>Metazoa</taxon>
        <taxon>Chordata</taxon>
        <taxon>Craniata</taxon>
        <taxon>Vertebrata</taxon>
        <taxon>Euteleostomi</taxon>
        <taxon>Mammalia</taxon>
        <taxon>Eutheria</taxon>
        <taxon>Euarchontoglires</taxon>
        <taxon>Glires</taxon>
        <taxon>Rodentia</taxon>
        <taxon>Myomorpha</taxon>
        <taxon>Muroidea</taxon>
        <taxon>Cricetidae</taxon>
        <taxon>Neotominae</taxon>
        <taxon>Neotoma</taxon>
    </lineage>
</organism>
<dbReference type="GO" id="GO:0002682">
    <property type="term" value="P:regulation of immune system process"/>
    <property type="evidence" value="ECO:0007669"/>
    <property type="project" value="TreeGrafter"/>
</dbReference>
<feature type="non-terminal residue" evidence="4">
    <location>
        <position position="165"/>
    </location>
</feature>
<dbReference type="GO" id="GO:0009986">
    <property type="term" value="C:cell surface"/>
    <property type="evidence" value="ECO:0007669"/>
    <property type="project" value="TreeGrafter"/>
</dbReference>
<keyword evidence="5" id="KW-1185">Reference proteome</keyword>
<gene>
    <name evidence="4" type="ORF">A6R68_24248</name>
</gene>
<evidence type="ECO:0008006" key="6">
    <source>
        <dbReference type="Google" id="ProtNLM"/>
    </source>
</evidence>
<evidence type="ECO:0000313" key="5">
    <source>
        <dbReference type="Proteomes" id="UP000092124"/>
    </source>
</evidence>
<dbReference type="Proteomes" id="UP000092124">
    <property type="component" value="Unassembled WGS sequence"/>
</dbReference>
<dbReference type="InterPro" id="IPR013783">
    <property type="entry name" value="Ig-like_fold"/>
</dbReference>
<accession>A0A1A6HVJ8</accession>
<dbReference type="PANTHER" id="PTHR44427:SF1">
    <property type="entry name" value="CARCINOEMBRYONIC ANTIGEN-RELATED CELL ADHESION MOLECULE 1"/>
    <property type="match status" value="1"/>
</dbReference>
<evidence type="ECO:0000256" key="1">
    <source>
        <dbReference type="ARBA" id="ARBA00022729"/>
    </source>
</evidence>
<dbReference type="PANTHER" id="PTHR44427">
    <property type="entry name" value="CARCINOEMBRYONIC ANTIGEN-RELATED CELL ADHESION MOLECULE 19"/>
    <property type="match status" value="1"/>
</dbReference>
<dbReference type="InterPro" id="IPR036179">
    <property type="entry name" value="Ig-like_dom_sf"/>
</dbReference>
<protein>
    <recommendedName>
        <fullName evidence="6">Immunoglobulin V-set domain-containing protein</fullName>
    </recommendedName>
</protein>
<comment type="caution">
    <text evidence="4">The sequence shown here is derived from an EMBL/GenBank/DDBJ whole genome shotgun (WGS) entry which is preliminary data.</text>
</comment>
<sequence length="165" mass="18621">MPAYAHNCPMVKGENIHQHADDLPENLLDFAWFREVRNVSLRISLYVLTTSASVSDPEHSGGEKIYSKESLLLHNPAGNLPSLAHASIELVQLRVLKGIMPSLFIIYHRTFADFSGTEGDRETVYPNGSLLLYNDIQKDTGFYTPQTLNAEFETQETHVNLHMYS</sequence>
<dbReference type="Gene3D" id="2.60.40.10">
    <property type="entry name" value="Immunoglobulins"/>
    <property type="match status" value="2"/>
</dbReference>
<dbReference type="GO" id="GO:1990782">
    <property type="term" value="F:protein tyrosine kinase binding"/>
    <property type="evidence" value="ECO:0007669"/>
    <property type="project" value="TreeGrafter"/>
</dbReference>